<reference evidence="1" key="1">
    <citation type="submission" date="2022-07" db="EMBL/GenBank/DDBJ databases">
        <title>Genome-based characterization of novel serogroup A variants of Pasteurella multocida.</title>
        <authorList>
            <person name="Prajapati A."/>
            <person name="Yogisharadhya R."/>
            <person name="Mohanty N."/>
            <person name="Chanda M."/>
            <person name="Mendem S.K."/>
            <person name="Siddaramappa S."/>
            <person name="Shivachandra S.B."/>
        </authorList>
    </citation>
    <scope>NUCLEOTIDE SEQUENCE</scope>
    <source>
        <strain evidence="1">NIVEDIPm19</strain>
    </source>
</reference>
<comment type="caution">
    <text evidence="1">The sequence shown here is derived from an EMBL/GenBank/DDBJ whole genome shotgun (WGS) entry which is preliminary data.</text>
</comment>
<dbReference type="AlphaFoldDB" id="A0A9X3ZKS5"/>
<protein>
    <submittedName>
        <fullName evidence="1">Uncharacterized protein</fullName>
    </submittedName>
</protein>
<evidence type="ECO:0000313" key="2">
    <source>
        <dbReference type="Proteomes" id="UP001145481"/>
    </source>
</evidence>
<gene>
    <name evidence="1" type="ORF">NM948_03460</name>
</gene>
<organism evidence="1 2">
    <name type="scientific">Pasteurella multocida</name>
    <dbReference type="NCBI Taxonomy" id="747"/>
    <lineage>
        <taxon>Bacteria</taxon>
        <taxon>Pseudomonadati</taxon>
        <taxon>Pseudomonadota</taxon>
        <taxon>Gammaproteobacteria</taxon>
        <taxon>Pasteurellales</taxon>
        <taxon>Pasteurellaceae</taxon>
        <taxon>Pasteurella</taxon>
    </lineage>
</organism>
<proteinExistence type="predicted"/>
<dbReference type="Proteomes" id="UP001145481">
    <property type="component" value="Unassembled WGS sequence"/>
</dbReference>
<sequence>MRKEPVTTRKIQEMVVKTPAEYWIGCDARASAEWVIHGRHNRERVTGQPWVESTVEIDGSTTTETYRGNIVAMLLSLYGLEGDCELLYVESCNNEIKAELLVAYRIDGVWYL</sequence>
<name>A0A9X3ZKS5_PASMD</name>
<evidence type="ECO:0000313" key="1">
    <source>
        <dbReference type="EMBL" id="MDA5622608.1"/>
    </source>
</evidence>
<accession>A0A9X3ZKS5</accession>
<dbReference type="EMBL" id="JANJHC010000005">
    <property type="protein sequence ID" value="MDA5622608.1"/>
    <property type="molecule type" value="Genomic_DNA"/>
</dbReference>
<dbReference type="RefSeq" id="WP_195189027.1">
    <property type="nucleotide sequence ID" value="NZ_JADMLJ010000019.1"/>
</dbReference>